<dbReference type="RefSeq" id="WP_159358520.1">
    <property type="nucleotide sequence ID" value="NZ_WMEO01000003.1"/>
</dbReference>
<organism evidence="2 3">
    <name type="scientific">Halorubrum distributum</name>
    <dbReference type="NCBI Taxonomy" id="29283"/>
    <lineage>
        <taxon>Archaea</taxon>
        <taxon>Methanobacteriati</taxon>
        <taxon>Methanobacteriota</taxon>
        <taxon>Stenosarchaea group</taxon>
        <taxon>Halobacteria</taxon>
        <taxon>Halobacteriales</taxon>
        <taxon>Haloferacaceae</taxon>
        <taxon>Halorubrum</taxon>
        <taxon>Halorubrum distributum group</taxon>
    </lineage>
</organism>
<evidence type="ECO:0000313" key="2">
    <source>
        <dbReference type="EMBL" id="MYL67802.1"/>
    </source>
</evidence>
<protein>
    <submittedName>
        <fullName evidence="2">Uncharacterized protein</fullName>
    </submittedName>
</protein>
<evidence type="ECO:0000313" key="3">
    <source>
        <dbReference type="Proteomes" id="UP000452321"/>
    </source>
</evidence>
<dbReference type="AlphaFoldDB" id="A0A6B1INM2"/>
<name>A0A6B1INM2_9EURY</name>
<proteinExistence type="predicted"/>
<dbReference type="Proteomes" id="UP000460194">
    <property type="component" value="Unassembled WGS sequence"/>
</dbReference>
<reference evidence="3 4" key="1">
    <citation type="submission" date="2019-11" db="EMBL/GenBank/DDBJ databases">
        <title>Genome sequences of 17 halophilic strains isolated from different environments.</title>
        <authorList>
            <person name="Furrow R.E."/>
        </authorList>
    </citation>
    <scope>NUCLEOTIDE SEQUENCE [LARGE SCALE GENOMIC DNA]</scope>
    <source>
        <strain evidence="2 3">22502_06_Cabo</strain>
        <strain evidence="1 4">22517_05_Cabo</strain>
    </source>
</reference>
<dbReference type="EMBL" id="WMEO01000003">
    <property type="protein sequence ID" value="MYL15681.1"/>
    <property type="molecule type" value="Genomic_DNA"/>
</dbReference>
<comment type="caution">
    <text evidence="2">The sequence shown here is derived from an EMBL/GenBank/DDBJ whole genome shotgun (WGS) entry which is preliminary data.</text>
</comment>
<sequence>MTDDHVPRRFELVREEDVSKTSGTGVVAVGVEYPDGAVHMQWRNAENDGLETDANGCAFKPAPDGLAATEEIHGHDGRTTVRFLDDVDERQ</sequence>
<dbReference type="EMBL" id="WMFC01000009">
    <property type="protein sequence ID" value="MYL67802.1"/>
    <property type="molecule type" value="Genomic_DNA"/>
</dbReference>
<evidence type="ECO:0000313" key="1">
    <source>
        <dbReference type="EMBL" id="MYL15681.1"/>
    </source>
</evidence>
<accession>A0A6B1INM2</accession>
<dbReference type="Proteomes" id="UP000452321">
    <property type="component" value="Unassembled WGS sequence"/>
</dbReference>
<evidence type="ECO:0000313" key="4">
    <source>
        <dbReference type="Proteomes" id="UP000460194"/>
    </source>
</evidence>
<gene>
    <name evidence="2" type="ORF">GLW30_08665</name>
    <name evidence="1" type="ORF">GLW36_03335</name>
</gene>